<dbReference type="AlphaFoldDB" id="Q3ARD5"/>
<reference evidence="1" key="1">
    <citation type="submission" date="2005-08" db="EMBL/GenBank/DDBJ databases">
        <title>Complete sequence of Chlorobium chlorochromatii CaD3.</title>
        <authorList>
            <person name="Copeland A."/>
            <person name="Lucas S."/>
            <person name="Lapidus A."/>
            <person name="Barry K."/>
            <person name="Detter J.C."/>
            <person name="Glavina T."/>
            <person name="Hammon N."/>
            <person name="Israni S."/>
            <person name="Pitluck S."/>
            <person name="Bryant D."/>
            <person name="Schmutz J."/>
            <person name="Larimer F."/>
            <person name="Land M."/>
            <person name="Kyrpides N."/>
            <person name="Ivanova N."/>
            <person name="Richardson P."/>
        </authorList>
    </citation>
    <scope>NUCLEOTIDE SEQUENCE [LARGE SCALE GENOMIC DNA]</scope>
    <source>
        <strain evidence="1">CaD3</strain>
    </source>
</reference>
<protein>
    <submittedName>
        <fullName evidence="1">Uncharacterized protein</fullName>
    </submittedName>
</protein>
<dbReference type="STRING" id="340177.Cag_1178"/>
<proteinExistence type="predicted"/>
<dbReference type="KEGG" id="cch:Cag_1178"/>
<sequence>MMTDEIITEVRVIKDEIAAQYNYSFQDRFIAIKKGEAELAAKGMRLIYPPNNAVMTPATALQRGKLKTHKIFQKLSASQ</sequence>
<evidence type="ECO:0000313" key="1">
    <source>
        <dbReference type="EMBL" id="ABB28440.1"/>
    </source>
</evidence>
<name>Q3ARD5_CHLCH</name>
<gene>
    <name evidence="1" type="ordered locus">Cag_1178</name>
</gene>
<organism evidence="1">
    <name type="scientific">Chlorobium chlorochromatii (strain CaD3)</name>
    <dbReference type="NCBI Taxonomy" id="340177"/>
    <lineage>
        <taxon>Bacteria</taxon>
        <taxon>Pseudomonadati</taxon>
        <taxon>Chlorobiota</taxon>
        <taxon>Chlorobiia</taxon>
        <taxon>Chlorobiales</taxon>
        <taxon>Chlorobiaceae</taxon>
        <taxon>Chlorobium/Pelodictyon group</taxon>
        <taxon>Chlorobium</taxon>
    </lineage>
</organism>
<dbReference type="OrthoDB" id="490861at2"/>
<accession>Q3ARD5</accession>
<dbReference type="HOGENOM" id="CLU_2599655_0_0_10"/>
<dbReference type="EMBL" id="CP000108">
    <property type="protein sequence ID" value="ABB28440.1"/>
    <property type="molecule type" value="Genomic_DNA"/>
</dbReference>